<evidence type="ECO:0000313" key="2">
    <source>
        <dbReference type="Proteomes" id="UP000007437"/>
    </source>
</evidence>
<sequence length="56" mass="5941">MFGVDVALKALAGHQKQGELSRIGGLIMPCAGTLRLLGRPYAPSSRSDAEIRACAW</sequence>
<protein>
    <submittedName>
        <fullName evidence="1">Transporter</fullName>
    </submittedName>
</protein>
<dbReference type="STRING" id="882378.RBRH_01563"/>
<name>E5ARB4_MYCRK</name>
<reference evidence="1 2" key="1">
    <citation type="journal article" date="2011" name="J. Bacteriol.">
        <title>Complete genome sequence of Burkholderia rhizoxinica, an endosymbiont of Rhizopus microsporus.</title>
        <authorList>
            <person name="Lackner G."/>
            <person name="Moebius N."/>
            <person name="Partida-Martinez L."/>
            <person name="Hertweck C."/>
        </authorList>
    </citation>
    <scope>NUCLEOTIDE SEQUENCE [LARGE SCALE GENOMIC DNA]</scope>
    <source>
        <strain evidence="2">DSM 19002 / CIP 109453 / HKI 454</strain>
    </source>
</reference>
<dbReference type="KEGG" id="brh:RBRH_01563"/>
<accession>E5ARB4</accession>
<proteinExistence type="predicted"/>
<gene>
    <name evidence="1" type="ordered locus">RBRH_01563</name>
</gene>
<evidence type="ECO:0000313" key="1">
    <source>
        <dbReference type="EMBL" id="CBW75146.1"/>
    </source>
</evidence>
<dbReference type="AlphaFoldDB" id="E5ARB4"/>
<dbReference type="EMBL" id="FR687359">
    <property type="protein sequence ID" value="CBW75146.1"/>
    <property type="molecule type" value="Genomic_DNA"/>
</dbReference>
<organism evidence="1 2">
    <name type="scientific">Mycetohabitans rhizoxinica (strain DSM 19002 / CIP 109453 / HKI 454)</name>
    <name type="common">Paraburkholderia rhizoxinica</name>
    <dbReference type="NCBI Taxonomy" id="882378"/>
    <lineage>
        <taxon>Bacteria</taxon>
        <taxon>Pseudomonadati</taxon>
        <taxon>Pseudomonadota</taxon>
        <taxon>Betaproteobacteria</taxon>
        <taxon>Burkholderiales</taxon>
        <taxon>Burkholderiaceae</taxon>
        <taxon>Mycetohabitans</taxon>
    </lineage>
</organism>
<dbReference type="Proteomes" id="UP000007437">
    <property type="component" value="Chromosome"/>
</dbReference>
<dbReference type="HOGENOM" id="CLU_3005398_0_0_4"/>